<dbReference type="EMBL" id="AWVH01000030">
    <property type="protein sequence ID" value="ERJ93234.1"/>
    <property type="molecule type" value="Genomic_DNA"/>
</dbReference>
<evidence type="ECO:0000259" key="5">
    <source>
        <dbReference type="Pfam" id="PF25954"/>
    </source>
</evidence>
<protein>
    <submittedName>
        <fullName evidence="6">Efflux transporter, RND family, MFP subunit</fullName>
    </submittedName>
</protein>
<evidence type="ECO:0000256" key="2">
    <source>
        <dbReference type="ARBA" id="ARBA00023054"/>
    </source>
</evidence>
<dbReference type="PANTHER" id="PTHR32347">
    <property type="entry name" value="EFFLUX SYSTEM COMPONENT YKNX-RELATED"/>
    <property type="match status" value="1"/>
</dbReference>
<sequence>MKSSKEKKTRLRIIFAAAAVAILAALIFIPKKSKKKEIPPLEVKKETSSNKIEISGYIEAAEVQKLQAPGEGIIQTVRVKEGDKVTKDSLLFALDSTKQEYELAQQEFAIKQEAINGPSKKLNLMQQQKKLLEKQIADRKVTAKFDGTVAILNLQEGQYAKAQDNFGALINRSYLKATVEVVESDSSRLKIGQKVELKFPAQPDTKIEAEVTAFPSAARVTDRGASVLDAKIRITDPPEYILPGYSFSGFIIAGEDEEILTVSQNAIRYKEGKPYVDIIRGKNTEEAAVTVEPYIRGFVKIISGVAEGDKLKDQGEN</sequence>
<evidence type="ECO:0000259" key="4">
    <source>
        <dbReference type="Pfam" id="PF25917"/>
    </source>
</evidence>
<feature type="transmembrane region" description="Helical" evidence="3">
    <location>
        <begin position="12"/>
        <end position="29"/>
    </location>
</feature>
<dbReference type="Proteomes" id="UP000016649">
    <property type="component" value="Unassembled WGS sequence"/>
</dbReference>
<keyword evidence="3" id="KW-0812">Transmembrane</keyword>
<dbReference type="Pfam" id="PF25917">
    <property type="entry name" value="BSH_RND"/>
    <property type="match status" value="1"/>
</dbReference>
<dbReference type="RefSeq" id="WP_021687445.1">
    <property type="nucleotide sequence ID" value="NZ_KI260566.1"/>
</dbReference>
<dbReference type="Pfam" id="PF25954">
    <property type="entry name" value="Beta-barrel_RND_2"/>
    <property type="match status" value="1"/>
</dbReference>
<evidence type="ECO:0000313" key="7">
    <source>
        <dbReference type="Proteomes" id="UP000016649"/>
    </source>
</evidence>
<dbReference type="Gene3D" id="2.40.30.170">
    <property type="match status" value="1"/>
</dbReference>
<dbReference type="InterPro" id="IPR058792">
    <property type="entry name" value="Beta-barrel_RND_2"/>
</dbReference>
<dbReference type="PANTHER" id="PTHR32347:SF14">
    <property type="entry name" value="EFFLUX SYSTEM COMPONENT YKNX-RELATED"/>
    <property type="match status" value="1"/>
</dbReference>
<feature type="domain" description="CusB-like beta-barrel" evidence="5">
    <location>
        <begin position="178"/>
        <end position="244"/>
    </location>
</feature>
<name>A0ABN0NZ27_TRELE</name>
<dbReference type="Gene3D" id="2.40.50.100">
    <property type="match status" value="1"/>
</dbReference>
<evidence type="ECO:0000256" key="1">
    <source>
        <dbReference type="ARBA" id="ARBA00004196"/>
    </source>
</evidence>
<dbReference type="Gene3D" id="2.40.420.20">
    <property type="match status" value="1"/>
</dbReference>
<keyword evidence="7" id="KW-1185">Reference proteome</keyword>
<dbReference type="SUPFAM" id="SSF111369">
    <property type="entry name" value="HlyD-like secretion proteins"/>
    <property type="match status" value="1"/>
</dbReference>
<evidence type="ECO:0000256" key="3">
    <source>
        <dbReference type="SAM" id="Phobius"/>
    </source>
</evidence>
<accession>A0ABN0NZ27</accession>
<dbReference type="InterPro" id="IPR050465">
    <property type="entry name" value="UPF0194_transport"/>
</dbReference>
<feature type="domain" description="Multidrug resistance protein MdtA-like barrel-sandwich hybrid" evidence="4">
    <location>
        <begin position="71"/>
        <end position="165"/>
    </location>
</feature>
<proteinExistence type="predicted"/>
<keyword evidence="3" id="KW-1133">Transmembrane helix</keyword>
<keyword evidence="3" id="KW-0472">Membrane</keyword>
<keyword evidence="2" id="KW-0175">Coiled coil</keyword>
<dbReference type="InterPro" id="IPR058625">
    <property type="entry name" value="MdtA-like_BSH"/>
</dbReference>
<comment type="caution">
    <text evidence="6">The sequence shown here is derived from an EMBL/GenBank/DDBJ whole genome shotgun (WGS) entry which is preliminary data.</text>
</comment>
<evidence type="ECO:0000313" key="6">
    <source>
        <dbReference type="EMBL" id="ERJ93234.1"/>
    </source>
</evidence>
<comment type="subcellular location">
    <subcellularLocation>
        <location evidence="1">Cell envelope</location>
    </subcellularLocation>
</comment>
<reference evidence="6 7" key="1">
    <citation type="submission" date="2013-08" db="EMBL/GenBank/DDBJ databases">
        <authorList>
            <person name="Weinstock G."/>
            <person name="Sodergren E."/>
            <person name="Wylie T."/>
            <person name="Fulton L."/>
            <person name="Fulton R."/>
            <person name="Fronick C."/>
            <person name="O'Laughlin M."/>
            <person name="Godfrey J."/>
            <person name="Miner T."/>
            <person name="Herter B."/>
            <person name="Appelbaum E."/>
            <person name="Cordes M."/>
            <person name="Lek S."/>
            <person name="Wollam A."/>
            <person name="Pepin K.H."/>
            <person name="Palsikar V.B."/>
            <person name="Mitreva M."/>
            <person name="Wilson R.K."/>
        </authorList>
    </citation>
    <scope>NUCLEOTIDE SEQUENCE [LARGE SCALE GENOMIC DNA]</scope>
    <source>
        <strain evidence="6 7">ATCC 700332</strain>
    </source>
</reference>
<organism evidence="6 7">
    <name type="scientific">Treponema lecithinolyticum ATCC 700332</name>
    <dbReference type="NCBI Taxonomy" id="1321815"/>
    <lineage>
        <taxon>Bacteria</taxon>
        <taxon>Pseudomonadati</taxon>
        <taxon>Spirochaetota</taxon>
        <taxon>Spirochaetia</taxon>
        <taxon>Spirochaetales</taxon>
        <taxon>Treponemataceae</taxon>
        <taxon>Treponema</taxon>
    </lineage>
</organism>
<gene>
    <name evidence="6" type="ORF">HMPREF9193_01235</name>
</gene>